<gene>
    <name evidence="1" type="ORF">D0864_00248</name>
</gene>
<dbReference type="AlphaFoldDB" id="A0A3M7HLF0"/>
<accession>A0A3M7HLF0</accession>
<name>A0A3M7HLF0_HORWE</name>
<proteinExistence type="predicted"/>
<dbReference type="EMBL" id="QWIO01000011">
    <property type="protein sequence ID" value="RMZ14191.1"/>
    <property type="molecule type" value="Genomic_DNA"/>
</dbReference>
<reference evidence="1 2" key="1">
    <citation type="journal article" date="2018" name="BMC Genomics">
        <title>Genomic evidence for intraspecific hybridization in a clonal and extremely halotolerant yeast.</title>
        <authorList>
            <person name="Gostincar C."/>
            <person name="Stajich J.E."/>
            <person name="Zupancic J."/>
            <person name="Zalar P."/>
            <person name="Gunde-Cimerman N."/>
        </authorList>
    </citation>
    <scope>NUCLEOTIDE SEQUENCE [LARGE SCALE GENOMIC DNA]</scope>
    <source>
        <strain evidence="1 2">EXF-10513</strain>
    </source>
</reference>
<evidence type="ECO:0000313" key="2">
    <source>
        <dbReference type="Proteomes" id="UP000269539"/>
    </source>
</evidence>
<comment type="caution">
    <text evidence="1">The sequence shown here is derived from an EMBL/GenBank/DDBJ whole genome shotgun (WGS) entry which is preliminary data.</text>
</comment>
<protein>
    <submittedName>
        <fullName evidence="1">Uncharacterized protein</fullName>
    </submittedName>
</protein>
<dbReference type="Proteomes" id="UP000269539">
    <property type="component" value="Unassembled WGS sequence"/>
</dbReference>
<evidence type="ECO:0000313" key="1">
    <source>
        <dbReference type="EMBL" id="RMZ14191.1"/>
    </source>
</evidence>
<dbReference type="VEuPathDB" id="FungiDB:BTJ68_02087"/>
<organism evidence="1 2">
    <name type="scientific">Hortaea werneckii</name>
    <name type="common">Black yeast</name>
    <name type="synonym">Cladosporium werneckii</name>
    <dbReference type="NCBI Taxonomy" id="91943"/>
    <lineage>
        <taxon>Eukaryota</taxon>
        <taxon>Fungi</taxon>
        <taxon>Dikarya</taxon>
        <taxon>Ascomycota</taxon>
        <taxon>Pezizomycotina</taxon>
        <taxon>Dothideomycetes</taxon>
        <taxon>Dothideomycetidae</taxon>
        <taxon>Mycosphaerellales</taxon>
        <taxon>Teratosphaeriaceae</taxon>
        <taxon>Hortaea</taxon>
    </lineage>
</organism>
<sequence>MCRAFLFVDGSKPLFVRPSPRTLYGPAHHSQRCAKPYRRPGKMARSIFASGHMSDQECSMGFSIRVEIPIRQPNSVRIATSLRSLARSTMKLLTAPCIFAWAVAGLAKAEDSWYIGGDHNMTCIRDPGGQLDCEEGFKEGTMKVNTPLHAPGSLFVDLASLGPDHFNEAEQTDASLEKRGWKCKLAGLGCSTRCYAGGFCIARCEDGKCHCSCRDVPVAVPLERCVKMDCSNG</sequence>